<evidence type="ECO:0000313" key="7">
    <source>
        <dbReference type="Proteomes" id="UP000813444"/>
    </source>
</evidence>
<organism evidence="6 7">
    <name type="scientific">Stachybotrys elegans</name>
    <dbReference type="NCBI Taxonomy" id="80388"/>
    <lineage>
        <taxon>Eukaryota</taxon>
        <taxon>Fungi</taxon>
        <taxon>Dikarya</taxon>
        <taxon>Ascomycota</taxon>
        <taxon>Pezizomycotina</taxon>
        <taxon>Sordariomycetes</taxon>
        <taxon>Hypocreomycetidae</taxon>
        <taxon>Hypocreales</taxon>
        <taxon>Stachybotryaceae</taxon>
        <taxon>Stachybotrys</taxon>
    </lineage>
</organism>
<dbReference type="InterPro" id="IPR021827">
    <property type="entry name" value="Nup186/Nup192/Nup205"/>
</dbReference>
<proteinExistence type="inferred from homology"/>
<comment type="caution">
    <text evidence="6">The sequence shown here is derived from an EMBL/GenBank/DDBJ whole genome shotgun (WGS) entry which is preliminary data.</text>
</comment>
<accession>A0A8K0SIL7</accession>
<evidence type="ECO:0000256" key="4">
    <source>
        <dbReference type="ARBA" id="ARBA00023242"/>
    </source>
</evidence>
<reference evidence="6" key="1">
    <citation type="journal article" date="2021" name="Nat. Commun.">
        <title>Genetic determinants of endophytism in the Arabidopsis root mycobiome.</title>
        <authorList>
            <person name="Mesny F."/>
            <person name="Miyauchi S."/>
            <person name="Thiergart T."/>
            <person name="Pickel B."/>
            <person name="Atanasova L."/>
            <person name="Karlsson M."/>
            <person name="Huettel B."/>
            <person name="Barry K.W."/>
            <person name="Haridas S."/>
            <person name="Chen C."/>
            <person name="Bauer D."/>
            <person name="Andreopoulos W."/>
            <person name="Pangilinan J."/>
            <person name="LaButti K."/>
            <person name="Riley R."/>
            <person name="Lipzen A."/>
            <person name="Clum A."/>
            <person name="Drula E."/>
            <person name="Henrissat B."/>
            <person name="Kohler A."/>
            <person name="Grigoriev I.V."/>
            <person name="Martin F.M."/>
            <person name="Hacquard S."/>
        </authorList>
    </citation>
    <scope>NUCLEOTIDE SEQUENCE</scope>
    <source>
        <strain evidence="6">MPI-CAGE-CH-0235</strain>
    </source>
</reference>
<keyword evidence="4" id="KW-0539">Nucleus</keyword>
<name>A0A8K0SIL7_9HYPO</name>
<dbReference type="PANTHER" id="PTHR31344:SF0">
    <property type="entry name" value="NUCLEAR PORE COMPLEX PROTEIN NUP205"/>
    <property type="match status" value="1"/>
</dbReference>
<evidence type="ECO:0000256" key="3">
    <source>
        <dbReference type="ARBA" id="ARBA00022448"/>
    </source>
</evidence>
<dbReference type="GO" id="GO:0006999">
    <property type="term" value="P:nuclear pore organization"/>
    <property type="evidence" value="ECO:0007669"/>
    <property type="project" value="TreeGrafter"/>
</dbReference>
<keyword evidence="3" id="KW-0813">Transport</keyword>
<evidence type="ECO:0000256" key="5">
    <source>
        <dbReference type="SAM" id="MobiDB-lite"/>
    </source>
</evidence>
<comment type="subcellular location">
    <subcellularLocation>
        <location evidence="1">Nucleus</location>
    </subcellularLocation>
</comment>
<dbReference type="OrthoDB" id="2019644at2759"/>
<sequence length="1662" mass="185809">MADITTLEALQIFHRELVALRDGRAEAVAVLDDEFLTSNFHAELEKLWKRPRRSDSSRAAVKSGKITLDGTEFQINEVFQQNTFMLADEIDLDEQEAARCLLDSQEDISILGRSLLECGIIRFHQQRKYALDAFRLLLELGSLDNEVDHPEIEEVTEAIKSYIGARLFTSGSNRLIPRCMSAMGDIKAWLQKIGDKIAAAQTLGQAGANNMSGELETVEFSRVSLVQQHELLGVILCRSVEQQQAAVSDFLDFVATLKKVDKYDTLLVHLIPTIGAYISVFGSTEAGCDLTQARDLNAKLFPATEEASWPLPYLQAAVRAWWLAEYSGFYLDDPPESAIPPNTDLDAEDRQRSKQFLDSLKDGAFDFLLAVSGDIRSPDWHDPVRAGMRKWLQRKSPALPADTIQFSDFFQLCLVVHLEVFVDAFISNLPDVLRKLRTEEDEQRQLSQAHEQDLDLERFLLIIAYSYEGRPDAAANFWSDPDSNLAGFMHWASRRASTPLVAAFCEMLAAIAENDECATSAHEFLLDEGHHSSGKMRKSQSLTWSQIFKELDFFSDKIKQKPTQPNTGRFRSGKPPTDQVETEPESAMMLECYLRLITKLSGESETTRQYMLQNQNYSVVEKLFELASRPIPPRLRGCIFMSLKALMSRKSTQEGHVMWNYLESWLTGGFAGSSAAQHRQTQQSAAASMERILQEISIGFEDPESFTQLLLALVTPATDSSPLNDSLPFPENLGSTFLVPGIDNYVDYVVGLVFASRANELQDTNQARVLKLTCLDFILTCLATFNEDLIILANETNLPIDSIIATTDLATYARLHPFARLMEWMFNDKVMTALFQSVHQDPAEVGNSSPDSPLVLGILRGVEVISKVLDLQATYLDLVRPLIKMGSGQRRQLVSNSAYASFEDGLVTRLSLVVDLGSYCGLGHPQLTLACLKLLEKMASSSKITSVWSGPGRHAQRNKAIVAMEANGEHESISRQFIAELMTPLESGREADSPSYMIKIYILDFLYKCLQESPRKPTIAHLLLGFKCNVDSLTIEANGAIASQESLFHSILRLLLETPSADPQGMRLWLISIRSRVMRILHILWTSPLSSSLVIEELRENEFIFHLLIRETVIQPDLPWEGQHVASREFLFTDGAPTLLDFLNLRCFAFNYIGMELCMISQSRMPSVKRRIFEALNGQLTGDNNEPIKTPTVFDLYDFLLPDGAWDIPSPELNFYKDLDLSSCLEKDDESNEVYNLDRAKEILLLKRNESQNTLAAASDLAAIEREEASILEYLVAFNRHGQIGRQDLKVLQAWTKLLLIMIQSSDFKGSAQTSFFLQALQAILPSLEAYSSERPNEALELAKLAKVLLFKLDLAAPNAEEKTSQAIGHLIGDKLFQLFHVCVQAIGKWAGPFELRCVYYEICYWYLTALSGQGPLNSSRSKTSQTIHAYGERLINVICEDALAGEGPTQTAALILLNTLVNIGQQENDNHIVETLNKINFIGILVDSLRNIMQEWHDALVAGNTDKQNCHNALLALLLRLAQTRAGAKYILHANLLRTIAVSGLFTADPELQISAENPRAAEQHYELLAKVVRIIGAALLSRGSHNVVQGRKFLTEHRMLVTHTLKRSAGIGSTATDDALSERIADLADGLVVLIAATGFLEFENEVVAEPREEKHVLFH</sequence>
<evidence type="ECO:0000256" key="2">
    <source>
        <dbReference type="ARBA" id="ARBA00005892"/>
    </source>
</evidence>
<evidence type="ECO:0000313" key="6">
    <source>
        <dbReference type="EMBL" id="KAH7313418.1"/>
    </source>
</evidence>
<keyword evidence="7" id="KW-1185">Reference proteome</keyword>
<dbReference type="EMBL" id="JAGPNK010000009">
    <property type="protein sequence ID" value="KAH7313418.1"/>
    <property type="molecule type" value="Genomic_DNA"/>
</dbReference>
<dbReference type="PANTHER" id="PTHR31344">
    <property type="entry name" value="NUCLEAR PORE COMPLEX PROTEIN NUP205"/>
    <property type="match status" value="1"/>
</dbReference>
<dbReference type="Pfam" id="PF11894">
    <property type="entry name" value="Nup192"/>
    <property type="match status" value="1"/>
</dbReference>
<gene>
    <name evidence="6" type="ORF">B0I35DRAFT_480105</name>
</gene>
<comment type="similarity">
    <text evidence="2">Belongs to the NUP186/NUP192/NUP205 family.</text>
</comment>
<protein>
    <submittedName>
        <fullName evidence="6">Nucleoporin Nup186/Nup192/Nup205</fullName>
    </submittedName>
</protein>
<dbReference type="GO" id="GO:0044611">
    <property type="term" value="C:nuclear pore inner ring"/>
    <property type="evidence" value="ECO:0007669"/>
    <property type="project" value="TreeGrafter"/>
</dbReference>
<evidence type="ECO:0000256" key="1">
    <source>
        <dbReference type="ARBA" id="ARBA00004123"/>
    </source>
</evidence>
<dbReference type="Proteomes" id="UP000813444">
    <property type="component" value="Unassembled WGS sequence"/>
</dbReference>
<feature type="region of interest" description="Disordered" evidence="5">
    <location>
        <begin position="560"/>
        <end position="584"/>
    </location>
</feature>
<dbReference type="GO" id="GO:0017056">
    <property type="term" value="F:structural constituent of nuclear pore"/>
    <property type="evidence" value="ECO:0007669"/>
    <property type="project" value="TreeGrafter"/>
</dbReference>